<dbReference type="InterPro" id="IPR004805">
    <property type="entry name" value="DnaE2/DnaE/PolC"/>
</dbReference>
<dbReference type="PANTHER" id="PTHR32294">
    <property type="entry name" value="DNA POLYMERASE III SUBUNIT ALPHA"/>
    <property type="match status" value="1"/>
</dbReference>
<dbReference type="GO" id="GO:0006260">
    <property type="term" value="P:DNA replication"/>
    <property type="evidence" value="ECO:0007669"/>
    <property type="project" value="UniProtKB-KW"/>
</dbReference>
<dbReference type="InterPro" id="IPR011708">
    <property type="entry name" value="DNA_pol3_alpha_NTPase_dom"/>
</dbReference>
<sequence>KVSKELLKQWLQWIPRTSTTLEVAFQSAPAFRRQLEEPVYTTLRTFLQHWVGLPRQVVTHPAGVIITSRSLVEQFPLEVGTHAMWRIQYDMHVLRKLGFLKLDILGLRHLAILDSIRSVQSHIPDGDAATYQLLARGDTVGLFQVESPGMRRLLRTIRPTRLDDLMDILALHRPGTQAYANRYLRFPKSQRPGSSVEGG</sequence>
<reference evidence="7" key="1">
    <citation type="submission" date="2003-12" db="EMBL/GenBank/DDBJ databases">
        <title>Identification of the dnaE gene in Pasteuria penetrans P20.</title>
        <authorList>
            <person name="Nong G."/>
            <person name="Preston J.F."/>
        </authorList>
    </citation>
    <scope>NUCLEOTIDE SEQUENCE</scope>
    <source>
        <strain evidence="7">P20</strain>
    </source>
</reference>
<dbReference type="GO" id="GO:0003887">
    <property type="term" value="F:DNA-directed DNA polymerase activity"/>
    <property type="evidence" value="ECO:0007669"/>
    <property type="project" value="UniProtKB-KW"/>
</dbReference>
<dbReference type="GO" id="GO:0008408">
    <property type="term" value="F:3'-5' exonuclease activity"/>
    <property type="evidence" value="ECO:0007669"/>
    <property type="project" value="InterPro"/>
</dbReference>
<keyword evidence="2" id="KW-0548">Nucleotidyltransferase</keyword>
<name>Q6RI14_PASPE</name>
<evidence type="ECO:0000256" key="3">
    <source>
        <dbReference type="ARBA" id="ARBA00022705"/>
    </source>
</evidence>
<protein>
    <submittedName>
        <fullName evidence="7">DNA polymerase III alpha subunit</fullName>
    </submittedName>
</protein>
<dbReference type="EMBL" id="AY497317">
    <property type="protein sequence ID" value="AAR98502.1"/>
    <property type="molecule type" value="Genomic_DNA"/>
</dbReference>
<evidence type="ECO:0000256" key="4">
    <source>
        <dbReference type="ARBA" id="ARBA00022932"/>
    </source>
</evidence>
<evidence type="ECO:0000256" key="2">
    <source>
        <dbReference type="ARBA" id="ARBA00022695"/>
    </source>
</evidence>
<dbReference type="PANTHER" id="PTHR32294:SF0">
    <property type="entry name" value="DNA POLYMERASE III SUBUNIT ALPHA"/>
    <property type="match status" value="1"/>
</dbReference>
<feature type="domain" description="Bacterial DNA polymerase III alpha subunit NTPase" evidence="5">
    <location>
        <begin position="4"/>
        <end position="106"/>
    </location>
</feature>
<evidence type="ECO:0000256" key="1">
    <source>
        <dbReference type="ARBA" id="ARBA00022679"/>
    </source>
</evidence>
<feature type="domain" description="DNA polymerase III alpha subunit finger" evidence="6">
    <location>
        <begin position="121"/>
        <end position="185"/>
    </location>
</feature>
<evidence type="ECO:0000259" key="5">
    <source>
        <dbReference type="Pfam" id="PF07733"/>
    </source>
</evidence>
<keyword evidence="3" id="KW-0235">DNA replication</keyword>
<keyword evidence="4" id="KW-0239">DNA-directed DNA polymerase</keyword>
<dbReference type="AlphaFoldDB" id="Q6RI14"/>
<accession>Q6RI14</accession>
<proteinExistence type="predicted"/>
<keyword evidence="1" id="KW-0808">Transferase</keyword>
<dbReference type="InterPro" id="IPR040982">
    <property type="entry name" value="DNA_pol3_finger"/>
</dbReference>
<dbReference type="Pfam" id="PF07733">
    <property type="entry name" value="DNA_pol3_alpha"/>
    <property type="match status" value="1"/>
</dbReference>
<gene>
    <name evidence="7" type="primary">dnaE</name>
</gene>
<dbReference type="Pfam" id="PF17657">
    <property type="entry name" value="DNA_pol3_finger"/>
    <property type="match status" value="1"/>
</dbReference>
<feature type="non-terminal residue" evidence="7">
    <location>
        <position position="1"/>
    </location>
</feature>
<evidence type="ECO:0000313" key="7">
    <source>
        <dbReference type="EMBL" id="AAR98502.1"/>
    </source>
</evidence>
<organism evidence="7">
    <name type="scientific">Pasteuria penetrans</name>
    <dbReference type="NCBI Taxonomy" id="86005"/>
    <lineage>
        <taxon>Bacteria</taxon>
        <taxon>Bacillati</taxon>
        <taxon>Bacillota</taxon>
        <taxon>Bacilli</taxon>
        <taxon>Bacillales</taxon>
        <taxon>Pasteuriaceae</taxon>
        <taxon>Pasteuria</taxon>
    </lineage>
</organism>
<evidence type="ECO:0000259" key="6">
    <source>
        <dbReference type="Pfam" id="PF17657"/>
    </source>
</evidence>
<feature type="non-terminal residue" evidence="7">
    <location>
        <position position="199"/>
    </location>
</feature>